<sequence length="134" mass="13895">MFLTKRIVTAGIATLLALPATAAVAGEISGSRLPFSIATSGSAEDSDRWNGPSSGHAKPCGDVPVAQPNTFSAYIYQDKSLMPDPQIASTSRSYSQGYGCGGYKNTTTGGKYYTEATWSGIPGSRATGYVAAEN</sequence>
<keyword evidence="4" id="KW-1185">Reference proteome</keyword>
<comment type="caution">
    <text evidence="3">The sequence shown here is derived from an EMBL/GenBank/DDBJ whole genome shotgun (WGS) entry which is preliminary data.</text>
</comment>
<protein>
    <submittedName>
        <fullName evidence="3">Uncharacterized protein</fullName>
    </submittedName>
</protein>
<evidence type="ECO:0000313" key="4">
    <source>
        <dbReference type="Proteomes" id="UP001596160"/>
    </source>
</evidence>
<name>A0ABW0AQI7_9ACTN</name>
<dbReference type="Proteomes" id="UP001596160">
    <property type="component" value="Unassembled WGS sequence"/>
</dbReference>
<evidence type="ECO:0000256" key="2">
    <source>
        <dbReference type="SAM" id="SignalP"/>
    </source>
</evidence>
<proteinExistence type="predicted"/>
<feature type="signal peptide" evidence="2">
    <location>
        <begin position="1"/>
        <end position="25"/>
    </location>
</feature>
<evidence type="ECO:0000313" key="3">
    <source>
        <dbReference type="EMBL" id="MFC5156040.1"/>
    </source>
</evidence>
<feature type="region of interest" description="Disordered" evidence="1">
    <location>
        <begin position="36"/>
        <end position="62"/>
    </location>
</feature>
<reference evidence="4" key="1">
    <citation type="journal article" date="2019" name="Int. J. Syst. Evol. Microbiol.">
        <title>The Global Catalogue of Microorganisms (GCM) 10K type strain sequencing project: providing services to taxonomists for standard genome sequencing and annotation.</title>
        <authorList>
            <consortium name="The Broad Institute Genomics Platform"/>
            <consortium name="The Broad Institute Genome Sequencing Center for Infectious Disease"/>
            <person name="Wu L."/>
            <person name="Ma J."/>
        </authorList>
    </citation>
    <scope>NUCLEOTIDE SEQUENCE [LARGE SCALE GENOMIC DNA]</scope>
    <source>
        <strain evidence="4">PCU 266</strain>
    </source>
</reference>
<gene>
    <name evidence="3" type="ORF">ACFPRH_30440</name>
</gene>
<feature type="chain" id="PRO_5046399423" evidence="2">
    <location>
        <begin position="26"/>
        <end position="134"/>
    </location>
</feature>
<accession>A0ABW0AQI7</accession>
<dbReference type="EMBL" id="JBHSKP010000029">
    <property type="protein sequence ID" value="MFC5156040.1"/>
    <property type="molecule type" value="Genomic_DNA"/>
</dbReference>
<dbReference type="RefSeq" id="WP_344486016.1">
    <property type="nucleotide sequence ID" value="NZ_BAAASB010000032.1"/>
</dbReference>
<evidence type="ECO:0000256" key="1">
    <source>
        <dbReference type="SAM" id="MobiDB-lite"/>
    </source>
</evidence>
<keyword evidence="2" id="KW-0732">Signal</keyword>
<organism evidence="3 4">
    <name type="scientific">Streptomyces amakusaensis</name>
    <dbReference type="NCBI Taxonomy" id="67271"/>
    <lineage>
        <taxon>Bacteria</taxon>
        <taxon>Bacillati</taxon>
        <taxon>Actinomycetota</taxon>
        <taxon>Actinomycetes</taxon>
        <taxon>Kitasatosporales</taxon>
        <taxon>Streptomycetaceae</taxon>
        <taxon>Streptomyces</taxon>
    </lineage>
</organism>